<keyword evidence="3" id="KW-1133">Transmembrane helix</keyword>
<evidence type="ECO:0000256" key="2">
    <source>
        <dbReference type="SAM" id="MobiDB-lite"/>
    </source>
</evidence>
<comment type="caution">
    <text evidence="4">The sequence shown here is derived from an EMBL/GenBank/DDBJ whole genome shotgun (WGS) entry which is preliminary data.</text>
</comment>
<keyword evidence="3" id="KW-0812">Transmembrane</keyword>
<dbReference type="RefSeq" id="WP_025056832.1">
    <property type="nucleotide sequence ID" value="NZ_JACIFU010000002.1"/>
</dbReference>
<proteinExistence type="predicted"/>
<feature type="coiled-coil region" evidence="1">
    <location>
        <begin position="257"/>
        <end position="315"/>
    </location>
</feature>
<protein>
    <submittedName>
        <fullName evidence="4">Uncharacterized protein involved in exopolysaccharide biosynthesis</fullName>
    </submittedName>
</protein>
<dbReference type="PANTHER" id="PTHR32309">
    <property type="entry name" value="TYROSINE-PROTEIN KINASE"/>
    <property type="match status" value="1"/>
</dbReference>
<feature type="compositionally biased region" description="Polar residues" evidence="2">
    <location>
        <begin position="432"/>
        <end position="441"/>
    </location>
</feature>
<evidence type="ECO:0000256" key="1">
    <source>
        <dbReference type="SAM" id="Coils"/>
    </source>
</evidence>
<sequence length="441" mass="49501">MGPIYTLADFLDMVRRRVGIISAAIIMGCFVSVYWALSVPHEYQATEVIQVEQPTISDELARSTVEGSAARRLQLIQQQVMARSNLERLIEELDLYSNLPALRPYEKVDLLRRSVSITGLAAVREGFADDGAISVLTITATTYDAYKAQALAHAIADETRKLAADQRRAQTRETLDFFQEKEDALLAEIAQQEADLAAFRSQNDISIDGGLEFRRSELSSLNDAMLELDREIITAQLAIQNIDRSGGTRAATVKREEEELTRLMDGLTTQRQLLQDRRAALSASIETRPEVERTLAEFERRMTQLRGQLDVVSTRRNEAEVGYTLEDASRGERFITLEEARVPEYATSMSRKKRVIMGVFASGVIGLALAFLLELRRPVIRTARQMQRETGLLPVVSIPETRPPRKRKGLSKLWQDRREAGLQGRAARLARNTSSGDPEHS</sequence>
<accession>A0A7W6Q3M4</accession>
<feature type="coiled-coil region" evidence="1">
    <location>
        <begin position="175"/>
        <end position="202"/>
    </location>
</feature>
<reference evidence="4 5" key="1">
    <citation type="submission" date="2020-08" db="EMBL/GenBank/DDBJ databases">
        <title>Genomic Encyclopedia of Type Strains, Phase IV (KMG-IV): sequencing the most valuable type-strain genomes for metagenomic binning, comparative biology and taxonomic classification.</title>
        <authorList>
            <person name="Goeker M."/>
        </authorList>
    </citation>
    <scope>NUCLEOTIDE SEQUENCE [LARGE SCALE GENOMIC DNA]</scope>
    <source>
        <strain evidence="4 5">DSM 101015</strain>
    </source>
</reference>
<dbReference type="Proteomes" id="UP000565745">
    <property type="component" value="Unassembled WGS sequence"/>
</dbReference>
<gene>
    <name evidence="4" type="ORF">GGR93_002138</name>
</gene>
<evidence type="ECO:0000256" key="3">
    <source>
        <dbReference type="SAM" id="Phobius"/>
    </source>
</evidence>
<feature type="transmembrane region" description="Helical" evidence="3">
    <location>
        <begin position="355"/>
        <end position="375"/>
    </location>
</feature>
<evidence type="ECO:0000313" key="5">
    <source>
        <dbReference type="Proteomes" id="UP000565745"/>
    </source>
</evidence>
<dbReference type="InterPro" id="IPR050445">
    <property type="entry name" value="Bact_polysacc_biosynth/exp"/>
</dbReference>
<feature type="transmembrane region" description="Helical" evidence="3">
    <location>
        <begin position="18"/>
        <end position="37"/>
    </location>
</feature>
<keyword evidence="3" id="KW-0472">Membrane</keyword>
<dbReference type="PANTHER" id="PTHR32309:SF31">
    <property type="entry name" value="CAPSULAR EXOPOLYSACCHARIDE FAMILY"/>
    <property type="match status" value="1"/>
</dbReference>
<keyword evidence="1" id="KW-0175">Coiled coil</keyword>
<dbReference type="EMBL" id="JACIFU010000002">
    <property type="protein sequence ID" value="MBB4174365.1"/>
    <property type="molecule type" value="Genomic_DNA"/>
</dbReference>
<keyword evidence="5" id="KW-1185">Reference proteome</keyword>
<evidence type="ECO:0000313" key="4">
    <source>
        <dbReference type="EMBL" id="MBB4174365.1"/>
    </source>
</evidence>
<dbReference type="AlphaFoldDB" id="A0A7W6Q3M4"/>
<feature type="region of interest" description="Disordered" evidence="2">
    <location>
        <begin position="422"/>
        <end position="441"/>
    </location>
</feature>
<feature type="compositionally biased region" description="Low complexity" evidence="2">
    <location>
        <begin position="422"/>
        <end position="431"/>
    </location>
</feature>
<name>A0A7W6Q3M4_9RHOB</name>
<organism evidence="4 5">
    <name type="scientific">Sulfitobacter noctilucicola</name>
    <dbReference type="NCBI Taxonomy" id="1342301"/>
    <lineage>
        <taxon>Bacteria</taxon>
        <taxon>Pseudomonadati</taxon>
        <taxon>Pseudomonadota</taxon>
        <taxon>Alphaproteobacteria</taxon>
        <taxon>Rhodobacterales</taxon>
        <taxon>Roseobacteraceae</taxon>
        <taxon>Sulfitobacter</taxon>
    </lineage>
</organism>
<dbReference type="OrthoDB" id="7642308at2"/>